<evidence type="ECO:0008006" key="3">
    <source>
        <dbReference type="Google" id="ProtNLM"/>
    </source>
</evidence>
<accession>A0A078R3V8</accession>
<dbReference type="GeneID" id="5301222"/>
<protein>
    <recommendedName>
        <fullName evidence="3">N-acetyltransferase</fullName>
    </recommendedName>
</protein>
<gene>
    <name evidence="1" type="ORF">M097_3172</name>
</gene>
<evidence type="ECO:0000313" key="1">
    <source>
        <dbReference type="EMBL" id="KDS28642.1"/>
    </source>
</evidence>
<dbReference type="RefSeq" id="WP_011964677.1">
    <property type="nucleotide sequence ID" value="NZ_JNHI01000023.1"/>
</dbReference>
<name>A0A078R3V8_PHOVU</name>
<organism evidence="1 2">
    <name type="scientific">Phocaeicola vulgatus str. 3775 SL</name>
    <name type="common">B</name>
    <name type="synonym">iv</name>
    <dbReference type="NCBI Taxonomy" id="1339350"/>
    <lineage>
        <taxon>Bacteria</taxon>
        <taxon>Pseudomonadati</taxon>
        <taxon>Bacteroidota</taxon>
        <taxon>Bacteroidia</taxon>
        <taxon>Bacteroidales</taxon>
        <taxon>Bacteroidaceae</taxon>
        <taxon>Phocaeicola</taxon>
    </lineage>
</organism>
<dbReference type="PATRIC" id="fig|1339350.3.peg.3034"/>
<proteinExistence type="predicted"/>
<dbReference type="AlphaFoldDB" id="A0A078R3V8"/>
<dbReference type="EMBL" id="JNHI01000023">
    <property type="protein sequence ID" value="KDS28642.1"/>
    <property type="molecule type" value="Genomic_DNA"/>
</dbReference>
<dbReference type="DNASU" id="5301222"/>
<evidence type="ECO:0000313" key="2">
    <source>
        <dbReference type="Proteomes" id="UP000028134"/>
    </source>
</evidence>
<dbReference type="Proteomes" id="UP000028134">
    <property type="component" value="Unassembled WGS sequence"/>
</dbReference>
<comment type="caution">
    <text evidence="1">The sequence shown here is derived from an EMBL/GenBank/DDBJ whole genome shotgun (WGS) entry which is preliminary data.</text>
</comment>
<sequence length="131" mass="15229">MEILQLDGLEPQLFNLIGPLAMNPKVLRANNNYPFKTTERFQWYIAVEDNDVTGFVPVEQKSGGYVINNYYVHNDDQEVLVELLGAVKPKNNLYAIVQTKHEAIFSNCGFQTEHRWTNYIKMIYNTNKNEQ</sequence>
<reference evidence="1 2" key="1">
    <citation type="submission" date="2014-04" db="EMBL/GenBank/DDBJ databases">
        <authorList>
            <person name="Sears C."/>
            <person name="Carroll K."/>
            <person name="Sack B.R."/>
            <person name="Qadri F."/>
            <person name="Myers L.L."/>
            <person name="Chung G.-T."/>
            <person name="Escheverria P."/>
            <person name="Fraser C.M."/>
            <person name="Sadzewicz L."/>
            <person name="Shefchek K.A."/>
            <person name="Tallon L."/>
            <person name="Das S.P."/>
            <person name="Daugherty S."/>
            <person name="Mongodin E.F."/>
        </authorList>
    </citation>
    <scope>NUCLEOTIDE SEQUENCE [LARGE SCALE GENOMIC DNA]</scope>
    <source>
        <strain evidence="2">3775 SL(B) 10 (iv)</strain>
    </source>
</reference>